<evidence type="ECO:0007829" key="4">
    <source>
        <dbReference type="PeptideAtlas" id="A0A669KB11"/>
    </source>
</evidence>
<dbReference type="EMBL" id="AC012651">
    <property type="status" value="NOT_ANNOTATED_CDS"/>
    <property type="molecule type" value="Genomic_DNA"/>
</dbReference>
<feature type="region of interest" description="Disordered" evidence="1">
    <location>
        <begin position="48"/>
        <end position="109"/>
    </location>
</feature>
<reference evidence="2 3" key="1">
    <citation type="journal article" date="2001" name="Nature">
        <title>Initial sequencing and analysis of the human genome.</title>
        <authorList>
            <consortium name="International Human Genome Sequencing Consortium"/>
            <person name="Lander E.S."/>
            <person name="Linton L.M."/>
            <person name="Birren B."/>
            <person name="Nusbaum C."/>
            <person name="Zody M.C."/>
            <person name="Baldwin J."/>
            <person name="Devon K."/>
            <person name="Dewar K."/>
            <person name="Doyle M."/>
            <person name="FitzHugh W."/>
            <person name="Funke R."/>
            <person name="Gage D."/>
            <person name="Harris K."/>
            <person name="Heaford A."/>
            <person name="Howland J."/>
            <person name="Kann L."/>
            <person name="Lehoczky J."/>
            <person name="LeVine R."/>
            <person name="McEwan P."/>
            <person name="McKernan K."/>
            <person name="Meldrim J."/>
            <person name="Mesirov J.P."/>
            <person name="Miranda C."/>
            <person name="Morris W."/>
            <person name="Naylor J."/>
            <person name="Raymond C."/>
            <person name="Rosetti M."/>
            <person name="Santos R."/>
            <person name="Sheridan A."/>
            <person name="Sougnez C."/>
            <person name="Stange-Thomann N."/>
            <person name="Stojanovic N."/>
            <person name="Subramanian A."/>
            <person name="Wyman D."/>
            <person name="Rogers J."/>
            <person name="Sulston J."/>
            <person name="Ainscough R."/>
            <person name="Beck S."/>
            <person name="Bentley D."/>
            <person name="Burton J."/>
            <person name="Clee C."/>
            <person name="Carter N."/>
            <person name="Coulson A."/>
            <person name="Deadman R."/>
            <person name="Deloukas P."/>
            <person name="Dunham A."/>
            <person name="Dunham I."/>
            <person name="Durbin R."/>
            <person name="French L."/>
            <person name="Grafham D."/>
            <person name="Gregory S."/>
            <person name="Hubbard T."/>
            <person name="Humphray S."/>
            <person name="Hunt A."/>
            <person name="Jones M."/>
            <person name="Lloyd C."/>
            <person name="McMurray A."/>
            <person name="Matthews L."/>
            <person name="Mercer S."/>
            <person name="Milne S."/>
            <person name="Mullikin J.C."/>
            <person name="Mungall A."/>
            <person name="Plumb R."/>
            <person name="Ross M."/>
            <person name="Shownkeen R."/>
            <person name="Sims S."/>
            <person name="Waterston R.H."/>
            <person name="Wilson R.K."/>
            <person name="Hillier L.W."/>
            <person name="McPherson J.D."/>
            <person name="Marra M.A."/>
            <person name="Mardis E.R."/>
            <person name="Fulton L.A."/>
            <person name="Chinwalla A.T."/>
            <person name="Pepin K.H."/>
            <person name="Gish W.R."/>
            <person name="Chissoe S.L."/>
            <person name="Wendl M.C."/>
            <person name="Delehaunty K.D."/>
            <person name="Miner T.L."/>
            <person name="Delehaunty A."/>
            <person name="Kramer J.B."/>
            <person name="Cook L.L."/>
            <person name="Fulton R.S."/>
            <person name="Johnson D.L."/>
            <person name="Minx P.J."/>
            <person name="Clifton S.W."/>
            <person name="Hawkins T."/>
            <person name="Branscomb E."/>
            <person name="Predki P."/>
            <person name="Richardson P."/>
            <person name="Wenning S."/>
            <person name="Slezak T."/>
            <person name="Doggett N."/>
            <person name="Cheng J.F."/>
            <person name="Olsen A."/>
            <person name="Lucas S."/>
            <person name="Elkin C."/>
            <person name="Uberbacher E."/>
            <person name="Frazier M."/>
            <person name="Gibbs R.A."/>
            <person name="Muzny D.M."/>
            <person name="Scherer S.E."/>
            <person name="Bouck J.B."/>
            <person name="Sodergren E.J."/>
            <person name="Worley K.C."/>
            <person name="Rives C.M."/>
            <person name="Gorrell J.H."/>
            <person name="Metzker M.L."/>
            <person name="Naylor S.L."/>
            <person name="Kucherlapati R.S."/>
            <person name="Nelson D.L."/>
            <person name="Weinstock G.M."/>
            <person name="Sakaki Y."/>
            <person name="Fujiyama A."/>
            <person name="Hattori M."/>
            <person name="Yada T."/>
            <person name="Toyoda A."/>
            <person name="Itoh T."/>
            <person name="Kawagoe C."/>
            <person name="Watanabe H."/>
            <person name="Totoki Y."/>
            <person name="Taylor T."/>
            <person name="Weissenbach J."/>
            <person name="Heilig R."/>
            <person name="Saurin W."/>
            <person name="Artiguenave F."/>
            <person name="Brottier P."/>
            <person name="Bruls T."/>
            <person name="Pelletier E."/>
            <person name="Robert C."/>
            <person name="Wincker P."/>
            <person name="Smith D.R."/>
            <person name="Doucette-Stamm L."/>
            <person name="Rubenfield M."/>
            <person name="Weinstock K."/>
            <person name="Lee H.M."/>
            <person name="Dubois J."/>
            <person name="Rosenthal A."/>
            <person name="Platzer M."/>
            <person name="Nyakatura G."/>
            <person name="Taudien S."/>
            <person name="Rump A."/>
            <person name="Yang H."/>
            <person name="Yu J."/>
            <person name="Wang J."/>
            <person name="Huang G."/>
            <person name="Gu J."/>
            <person name="Hood L."/>
            <person name="Rowen L."/>
            <person name="Madan A."/>
            <person name="Qin S."/>
            <person name="Davis R.W."/>
            <person name="Federspiel N.A."/>
            <person name="Abola A.P."/>
            <person name="Proctor M.J."/>
            <person name="Myers R.M."/>
            <person name="Schmutz J."/>
            <person name="Dickson M."/>
            <person name="Grimwood J."/>
            <person name="Cox D.R."/>
            <person name="Olson M.V."/>
            <person name="Kaul R."/>
            <person name="Raymond C."/>
            <person name="Shimizu N."/>
            <person name="Kawasaki K."/>
            <person name="Minoshima S."/>
            <person name="Evans G.A."/>
            <person name="Athanasiou M."/>
            <person name="Schultz R."/>
            <person name="Roe B.A."/>
            <person name="Chen F."/>
            <person name="Pan H."/>
            <person name="Ramser J."/>
            <person name="Lehrach H."/>
            <person name="Reinhardt R."/>
            <person name="McCombie W.R."/>
            <person name="de la Bastide M."/>
            <person name="Dedhia N."/>
            <person name="Blocker H."/>
            <person name="Hornischer K."/>
            <person name="Nordsiek G."/>
            <person name="Agarwala R."/>
            <person name="Aravind L."/>
            <person name="Bailey J.A."/>
            <person name="Bateman A."/>
            <person name="Batzoglou S."/>
            <person name="Birney E."/>
            <person name="Bork P."/>
            <person name="Brown D.G."/>
            <person name="Burge C.B."/>
            <person name="Cerutti L."/>
            <person name="Chen H.C."/>
            <person name="Church D."/>
            <person name="Clamp M."/>
            <person name="Copley R.R."/>
            <person name="Doerks T."/>
            <person name="Eddy S.R."/>
            <person name="Eichler E.E."/>
            <person name="Furey T.S."/>
            <person name="Galagan J."/>
            <person name="Gilbert J.G."/>
            <person name="Harmon C."/>
            <person name="Hayashizaki Y."/>
            <person name="Haussler D."/>
            <person name="Hermjakob H."/>
            <person name="Hokamp K."/>
            <person name="Jang W."/>
            <person name="Johnson L.S."/>
            <person name="Jones T.A."/>
            <person name="Kasif S."/>
            <person name="Kaspryzk A."/>
            <person name="Kennedy S."/>
            <person name="Kent W.J."/>
            <person name="Kitts P."/>
            <person name="Koonin E.V."/>
            <person name="Korf I."/>
            <person name="Kulp D."/>
            <person name="Lancet D."/>
            <person name="Lowe T.M."/>
            <person name="McLysaght A."/>
            <person name="Mikkelsen T."/>
            <person name="Moran J.V."/>
            <person name="Mulder N."/>
            <person name="Pollara V.J."/>
            <person name="Ponting C.P."/>
            <person name="Schuler G."/>
            <person name="Schultz J."/>
            <person name="Slater G."/>
            <person name="Smit A.F."/>
            <person name="Stupka E."/>
            <person name="Szustakowski J."/>
            <person name="Thierry-Mieg D."/>
            <person name="Thierry-Mieg J."/>
            <person name="Wagner L."/>
            <person name="Wallis J."/>
            <person name="Wheeler R."/>
            <person name="Williams A."/>
            <person name="Wolf Y.I."/>
            <person name="Wolfe K.H."/>
            <person name="Yang S.P."/>
            <person name="Yeh R.F."/>
            <person name="Collins F."/>
            <person name="Guyer M.S."/>
            <person name="Peterson J."/>
            <person name="Felsenfeld A."/>
            <person name="Wetterstrand K.A."/>
            <person name="Patrinos A."/>
            <person name="Morgan M.J."/>
            <person name="de Jong P."/>
            <person name="Catanese J.J."/>
            <person name="Osoegawa K."/>
            <person name="Shizuya H."/>
            <person name="Choi S."/>
            <person name="Chen Y.J."/>
        </authorList>
    </citation>
    <scope>NUCLEOTIDE SEQUENCE [LARGE SCALE GENOMIC DNA]</scope>
</reference>
<name>A0A669KB11_HUMAN</name>
<dbReference type="SMR" id="A0A669KB11"/>
<dbReference type="SUPFAM" id="SSF47473">
    <property type="entry name" value="EF-hand"/>
    <property type="match status" value="1"/>
</dbReference>
<evidence type="ECO:0000256" key="1">
    <source>
        <dbReference type="SAM" id="MobiDB-lite"/>
    </source>
</evidence>
<dbReference type="GeneTree" id="ENSGT00940000156092"/>
<dbReference type="AlphaFoldDB" id="A0A669KB11"/>
<dbReference type="MassIVE" id="A0A669KB11"/>
<reference evidence="2" key="5">
    <citation type="submission" date="2025-09" db="UniProtKB">
        <authorList>
            <consortium name="Ensembl"/>
        </authorList>
    </citation>
    <scope>IDENTIFICATION</scope>
</reference>
<proteinExistence type="evidence at protein level"/>
<reference evidence="2" key="4">
    <citation type="submission" date="2025-08" db="UniProtKB">
        <authorList>
            <consortium name="Ensembl"/>
        </authorList>
    </citation>
    <scope>IDENTIFICATION</scope>
</reference>
<dbReference type="Proteomes" id="UP000005640">
    <property type="component" value="Chromosome 15"/>
</dbReference>
<feature type="compositionally biased region" description="Polar residues" evidence="1">
    <location>
        <begin position="65"/>
        <end position="80"/>
    </location>
</feature>
<keyword evidence="3" id="KW-1185">Reference proteome</keyword>
<dbReference type="OpenTargets" id="ENSG00000092529"/>
<reference evidence="2 3" key="3">
    <citation type="journal article" date="2006" name="Nature">
        <title>Analysis of the DNA sequence and duplication history of human chromosome 15.</title>
        <authorList>
            <person name="Zody M.C."/>
            <person name="Garber M."/>
            <person name="Sharpe T."/>
            <person name="Young S.K."/>
            <person name="Rowen L."/>
            <person name="O'Neill K."/>
            <person name="Whittaker C.A."/>
            <person name="Kamal M."/>
            <person name="Chang J.L."/>
            <person name="Cuomo C.A."/>
            <person name="Dewar K."/>
            <person name="FitzGerald M.G."/>
            <person name="Kodira C.D."/>
            <person name="Madan A."/>
            <person name="Qin S."/>
            <person name="Yang X."/>
            <person name="Abbasi N."/>
            <person name="Abouelleil A."/>
            <person name="Arachchi H.M."/>
            <person name="Baradarani L."/>
            <person name="Birditt B."/>
            <person name="Bloom S."/>
            <person name="Bloom T."/>
            <person name="Borowsky M.L."/>
            <person name="Burke J."/>
            <person name="Butler J."/>
            <person name="Cook A."/>
            <person name="DeArellano K."/>
            <person name="DeCaprio D."/>
            <person name="Dorris L.III."/>
            <person name="Dors M."/>
            <person name="Eichler E.E."/>
            <person name="Engels R."/>
            <person name="Fahey J."/>
            <person name="Fleetwood P."/>
            <person name="Friedman C."/>
            <person name="Gearin G."/>
            <person name="Hall J.L."/>
            <person name="Hensley G."/>
            <person name="Johnson E."/>
            <person name="Jones C."/>
            <person name="Kamat A."/>
            <person name="Kaur A."/>
            <person name="Locke D.P."/>
            <person name="Madan A."/>
            <person name="Munson G."/>
            <person name="Jaffe D.B."/>
            <person name="Lui A."/>
            <person name="Macdonald P."/>
            <person name="Mauceli E."/>
            <person name="Naylor J.W."/>
            <person name="Nesbitt R."/>
            <person name="Nicol R."/>
            <person name="O'Leary S.B."/>
            <person name="Ratcliffe A."/>
            <person name="Rounsley S."/>
            <person name="She X."/>
            <person name="Sneddon K.M."/>
            <person name="Stewart S."/>
            <person name="Sougnez C."/>
            <person name="Stone S.M."/>
            <person name="Topham K."/>
            <person name="Vincent D."/>
            <person name="Wang S."/>
            <person name="Zimmer A.R."/>
            <person name="Birren B.W."/>
            <person name="Hood L."/>
            <person name="Lander E.S."/>
            <person name="Nusbaum C."/>
        </authorList>
    </citation>
    <scope>NUCLEOTIDE SEQUENCE [LARGE SCALE GENOMIC DNA]</scope>
</reference>
<dbReference type="HGNC" id="HGNC:1480">
    <property type="gene designation" value="CAPN3"/>
</dbReference>
<keyword evidence="4 5" id="KW-1267">Proteomics identification</keyword>
<dbReference type="OrthoDB" id="424753at2759"/>
<protein>
    <submittedName>
        <fullName evidence="2">Calpain 3</fullName>
    </submittedName>
</protein>
<reference evidence="2 3" key="2">
    <citation type="journal article" date="2004" name="Nature">
        <title>Finishing the euchromatic sequence of the human genome.</title>
        <authorList>
            <consortium name="International Human Genome Sequencing Consortium"/>
        </authorList>
    </citation>
    <scope>NUCLEOTIDE SEQUENCE [LARGE SCALE GENOMIC DNA]</scope>
</reference>
<sequence>DMEICADELKKVLNTVVNKHKDLKTHGFTLESCRSMIALMDMALESSTCRSSTTSGTRLRPGRKFSNTMTQTSPAPSTATRCEMQSTTQDSTSTTSSMTSLPCGTQTNT</sequence>
<accession>A0A669KB11</accession>
<dbReference type="ExpressionAtlas" id="A0A669KB11">
    <property type="expression patterns" value="baseline and differential"/>
</dbReference>
<dbReference type="Ensembl" id="ENST00000562199.2">
    <property type="protein sequence ID" value="ENSP00000501034.1"/>
    <property type="gene ID" value="ENSG00000092529.26"/>
</dbReference>
<evidence type="ECO:0007829" key="5">
    <source>
        <dbReference type="ProteomicsDB" id="A0A669KB11"/>
    </source>
</evidence>
<evidence type="ECO:0000313" key="3">
    <source>
        <dbReference type="Proteomes" id="UP000005640"/>
    </source>
</evidence>
<dbReference type="InterPro" id="IPR011992">
    <property type="entry name" value="EF-hand-dom_pair"/>
</dbReference>
<dbReference type="Gene3D" id="1.10.238.10">
    <property type="entry name" value="EF-hand"/>
    <property type="match status" value="1"/>
</dbReference>
<feature type="compositionally biased region" description="Low complexity" evidence="1">
    <location>
        <begin position="48"/>
        <end position="59"/>
    </location>
</feature>
<evidence type="ECO:0000313" key="2">
    <source>
        <dbReference type="Ensembl" id="ENSP00000501034.1"/>
    </source>
</evidence>
<feature type="non-terminal residue" evidence="2">
    <location>
        <position position="1"/>
    </location>
</feature>
<feature type="compositionally biased region" description="Low complexity" evidence="1">
    <location>
        <begin position="84"/>
        <end position="100"/>
    </location>
</feature>
<dbReference type="Bgee" id="ENSG00000092529">
    <property type="expression patterns" value="Expressed in hindlimb stylopod muscle and 93 other cell types or tissues"/>
</dbReference>
<gene>
    <name evidence="2" type="primary">CAPN3</name>
</gene>
<organism evidence="2 3">
    <name type="scientific">Homo sapiens</name>
    <name type="common">Human</name>
    <dbReference type="NCBI Taxonomy" id="9606"/>
    <lineage>
        <taxon>Eukaryota</taxon>
        <taxon>Metazoa</taxon>
        <taxon>Chordata</taxon>
        <taxon>Craniata</taxon>
        <taxon>Vertebrata</taxon>
        <taxon>Euteleostomi</taxon>
        <taxon>Mammalia</taxon>
        <taxon>Eutheria</taxon>
        <taxon>Euarchontoglires</taxon>
        <taxon>Primates</taxon>
        <taxon>Haplorrhini</taxon>
        <taxon>Catarrhini</taxon>
        <taxon>Hominidae</taxon>
        <taxon>Homo</taxon>
    </lineage>
</organism>